<comment type="caution">
    <text evidence="7">The sequence shown here is derived from an EMBL/GenBank/DDBJ whole genome shotgun (WGS) entry which is preliminary data.</text>
</comment>
<dbReference type="InterPro" id="IPR050230">
    <property type="entry name" value="CALM/Myosin/TropC-like"/>
</dbReference>
<evidence type="ECO:0000256" key="3">
    <source>
        <dbReference type="ARBA" id="ARBA00022723"/>
    </source>
</evidence>
<dbReference type="Pfam" id="PF13499">
    <property type="entry name" value="EF-hand_7"/>
    <property type="match status" value="1"/>
</dbReference>
<comment type="similarity">
    <text evidence="2">Belongs to the calmodulin family.</text>
</comment>
<evidence type="ECO:0000256" key="5">
    <source>
        <dbReference type="ARBA" id="ARBA00022837"/>
    </source>
</evidence>
<dbReference type="Gene3D" id="1.10.238.10">
    <property type="entry name" value="EF-hand"/>
    <property type="match status" value="1"/>
</dbReference>
<dbReference type="PANTHER" id="PTHR23048">
    <property type="entry name" value="MYOSIN LIGHT CHAIN 1, 3"/>
    <property type="match status" value="1"/>
</dbReference>
<evidence type="ECO:0000313" key="8">
    <source>
        <dbReference type="Proteomes" id="UP001497480"/>
    </source>
</evidence>
<keyword evidence="4" id="KW-0677">Repeat</keyword>
<dbReference type="InterPro" id="IPR018247">
    <property type="entry name" value="EF_Hand_1_Ca_BS"/>
</dbReference>
<dbReference type="SUPFAM" id="SSF47473">
    <property type="entry name" value="EF-hand"/>
    <property type="match status" value="1"/>
</dbReference>
<name>A0AAV1XHD9_LUPLU</name>
<dbReference type="PANTHER" id="PTHR23048:SF0">
    <property type="entry name" value="CALMODULIN LIKE 3"/>
    <property type="match status" value="1"/>
</dbReference>
<keyword evidence="8" id="KW-1185">Reference proteome</keyword>
<dbReference type="CDD" id="cd00051">
    <property type="entry name" value="EFh"/>
    <property type="match status" value="1"/>
</dbReference>
<evidence type="ECO:0000256" key="4">
    <source>
        <dbReference type="ARBA" id="ARBA00022737"/>
    </source>
</evidence>
<dbReference type="SMART" id="SM00054">
    <property type="entry name" value="EFh"/>
    <property type="match status" value="2"/>
</dbReference>
<dbReference type="Proteomes" id="UP001497480">
    <property type="component" value="Unassembled WGS sequence"/>
</dbReference>
<comment type="function">
    <text evidence="1">Potential calcium sensor.</text>
</comment>
<dbReference type="EMBL" id="CAXHTB010000015">
    <property type="protein sequence ID" value="CAL0320559.1"/>
    <property type="molecule type" value="Genomic_DNA"/>
</dbReference>
<feature type="domain" description="EF-hand" evidence="6">
    <location>
        <begin position="26"/>
        <end position="61"/>
    </location>
</feature>
<organism evidence="7 8">
    <name type="scientific">Lupinus luteus</name>
    <name type="common">European yellow lupine</name>
    <dbReference type="NCBI Taxonomy" id="3873"/>
    <lineage>
        <taxon>Eukaryota</taxon>
        <taxon>Viridiplantae</taxon>
        <taxon>Streptophyta</taxon>
        <taxon>Embryophyta</taxon>
        <taxon>Tracheophyta</taxon>
        <taxon>Spermatophyta</taxon>
        <taxon>Magnoliopsida</taxon>
        <taxon>eudicotyledons</taxon>
        <taxon>Gunneridae</taxon>
        <taxon>Pentapetalae</taxon>
        <taxon>rosids</taxon>
        <taxon>fabids</taxon>
        <taxon>Fabales</taxon>
        <taxon>Fabaceae</taxon>
        <taxon>Papilionoideae</taxon>
        <taxon>50 kb inversion clade</taxon>
        <taxon>genistoids sensu lato</taxon>
        <taxon>core genistoids</taxon>
        <taxon>Genisteae</taxon>
        <taxon>Lupinus</taxon>
    </lineage>
</organism>
<dbReference type="GO" id="GO:0016460">
    <property type="term" value="C:myosin II complex"/>
    <property type="evidence" value="ECO:0007669"/>
    <property type="project" value="TreeGrafter"/>
</dbReference>
<proteinExistence type="inferred from homology"/>
<evidence type="ECO:0000259" key="6">
    <source>
        <dbReference type="PROSITE" id="PS50222"/>
    </source>
</evidence>
<reference evidence="7 8" key="1">
    <citation type="submission" date="2024-03" db="EMBL/GenBank/DDBJ databases">
        <authorList>
            <person name="Martinez-Hernandez J."/>
        </authorList>
    </citation>
    <scope>NUCLEOTIDE SEQUENCE [LARGE SCALE GENOMIC DNA]</scope>
</reference>
<keyword evidence="5" id="KW-0106">Calcium</keyword>
<evidence type="ECO:0000313" key="7">
    <source>
        <dbReference type="EMBL" id="CAL0320559.1"/>
    </source>
</evidence>
<accession>A0AAV1XHD9</accession>
<dbReference type="InterPro" id="IPR011992">
    <property type="entry name" value="EF-hand-dom_pair"/>
</dbReference>
<dbReference type="InterPro" id="IPR002048">
    <property type="entry name" value="EF_hand_dom"/>
</dbReference>
<sequence length="109" mass="12392">MDQNSTTFYPVSIFSNKKMGDALNEDQIAEFREAFCLIDKDSDGFISVDELLTIIHSLDLNPIKEEIQDMISEVDIDGKGSIDFVEFLNIMGIKMKVRNKNFVIAYNSC</sequence>
<evidence type="ECO:0000256" key="2">
    <source>
        <dbReference type="ARBA" id="ARBA00009763"/>
    </source>
</evidence>
<protein>
    <recommendedName>
        <fullName evidence="6">EF-hand domain-containing protein</fullName>
    </recommendedName>
</protein>
<feature type="domain" description="EF-hand" evidence="6">
    <location>
        <begin position="62"/>
        <end position="97"/>
    </location>
</feature>
<dbReference type="PROSITE" id="PS00018">
    <property type="entry name" value="EF_HAND_1"/>
    <property type="match status" value="1"/>
</dbReference>
<evidence type="ECO:0000256" key="1">
    <source>
        <dbReference type="ARBA" id="ARBA00003291"/>
    </source>
</evidence>
<keyword evidence="3" id="KW-0479">Metal-binding</keyword>
<dbReference type="FunFam" id="1.10.238.10:FF:000251">
    <property type="entry name" value="Calmodulin-related protein 97A"/>
    <property type="match status" value="1"/>
</dbReference>
<dbReference type="AlphaFoldDB" id="A0AAV1XHD9"/>
<dbReference type="PROSITE" id="PS50222">
    <property type="entry name" value="EF_HAND_2"/>
    <property type="match status" value="2"/>
</dbReference>
<dbReference type="GO" id="GO:0005509">
    <property type="term" value="F:calcium ion binding"/>
    <property type="evidence" value="ECO:0007669"/>
    <property type="project" value="InterPro"/>
</dbReference>
<gene>
    <name evidence="7" type="ORF">LLUT_LOCUS21619</name>
</gene>